<accession>A0A0M4EJS1</accession>
<proteinExistence type="predicted"/>
<evidence type="ECO:0000313" key="1">
    <source>
        <dbReference type="EMBL" id="ALC47246.1"/>
    </source>
</evidence>
<sequence length="12" mass="1404">MTDIRIADWSPV</sequence>
<organism evidence="1 2">
    <name type="scientific">Drosophila busckii</name>
    <name type="common">Fruit fly</name>
    <dbReference type="NCBI Taxonomy" id="30019"/>
    <lineage>
        <taxon>Eukaryota</taxon>
        <taxon>Metazoa</taxon>
        <taxon>Ecdysozoa</taxon>
        <taxon>Arthropoda</taxon>
        <taxon>Hexapoda</taxon>
        <taxon>Insecta</taxon>
        <taxon>Pterygota</taxon>
        <taxon>Neoptera</taxon>
        <taxon>Endopterygota</taxon>
        <taxon>Diptera</taxon>
        <taxon>Brachycera</taxon>
        <taxon>Muscomorpha</taxon>
        <taxon>Ephydroidea</taxon>
        <taxon>Drosophilidae</taxon>
        <taxon>Drosophila</taxon>
    </lineage>
</organism>
<dbReference type="EMBL" id="CP012526">
    <property type="protein sequence ID" value="ALC47246.1"/>
    <property type="molecule type" value="Genomic_DNA"/>
</dbReference>
<name>A0A0M4EJS1_DROBS</name>
<protein>
    <submittedName>
        <fullName evidence="1">Maker226</fullName>
    </submittedName>
</protein>
<dbReference type="Proteomes" id="UP000494163">
    <property type="component" value="Chromosome 3R"/>
</dbReference>
<keyword evidence="2" id="KW-1185">Reference proteome</keyword>
<evidence type="ECO:0000313" key="2">
    <source>
        <dbReference type="Proteomes" id="UP000494163"/>
    </source>
</evidence>
<reference evidence="1 2" key="1">
    <citation type="submission" date="2015-08" db="EMBL/GenBank/DDBJ databases">
        <title>Ancestral chromatin configuration constrains chromatin evolution on differentiating sex chromosomes in Drosophila.</title>
        <authorList>
            <person name="Zhou Q."/>
            <person name="Bachtrog D."/>
        </authorList>
    </citation>
    <scope>NUCLEOTIDE SEQUENCE [LARGE SCALE GENOMIC DNA]</scope>
    <source>
        <tissue evidence="1">Whole larvae</tissue>
    </source>
</reference>
<gene>
    <name evidence="1" type="ORF">Dbus_chr3Rg1996</name>
</gene>